<dbReference type="STRING" id="863239.GCA_000213935_00659"/>
<dbReference type="InterPro" id="IPR019949">
    <property type="entry name" value="CmoO-like"/>
</dbReference>
<dbReference type="Proteomes" id="UP000261739">
    <property type="component" value="Unassembled WGS sequence"/>
</dbReference>
<accession>A0A3D4SX74</accession>
<organism evidence="3 4">
    <name type="scientific">Corynebacterium nuruki</name>
    <dbReference type="NCBI Taxonomy" id="1032851"/>
    <lineage>
        <taxon>Bacteria</taxon>
        <taxon>Bacillati</taxon>
        <taxon>Actinomycetota</taxon>
        <taxon>Actinomycetes</taxon>
        <taxon>Mycobacteriales</taxon>
        <taxon>Corynebacteriaceae</taxon>
        <taxon>Corynebacterium</taxon>
    </lineage>
</organism>
<dbReference type="InterPro" id="IPR011251">
    <property type="entry name" value="Luciferase-like_dom"/>
</dbReference>
<proteinExistence type="predicted"/>
<reference evidence="3 4" key="1">
    <citation type="journal article" date="2018" name="Nat. Biotechnol.">
        <title>A standardized bacterial taxonomy based on genome phylogeny substantially revises the tree of life.</title>
        <authorList>
            <person name="Parks D.H."/>
            <person name="Chuvochina M."/>
            <person name="Waite D.W."/>
            <person name="Rinke C."/>
            <person name="Skarshewski A."/>
            <person name="Chaumeil P.A."/>
            <person name="Hugenholtz P."/>
        </authorList>
    </citation>
    <scope>NUCLEOTIDE SEQUENCE [LARGE SCALE GENOMIC DNA]</scope>
    <source>
        <strain evidence="3">UBA11247</strain>
    </source>
</reference>
<dbReference type="InterPro" id="IPR036661">
    <property type="entry name" value="Luciferase-like_sf"/>
</dbReference>
<dbReference type="Gene3D" id="3.20.20.30">
    <property type="entry name" value="Luciferase-like domain"/>
    <property type="match status" value="1"/>
</dbReference>
<protein>
    <submittedName>
        <fullName evidence="3">LLM class flavin-dependent oxidoreductase</fullName>
    </submittedName>
</protein>
<dbReference type="EMBL" id="DQID01000073">
    <property type="protein sequence ID" value="HCT13705.1"/>
    <property type="molecule type" value="Genomic_DNA"/>
</dbReference>
<dbReference type="AlphaFoldDB" id="A0A3D4SX74"/>
<dbReference type="GO" id="GO:0005829">
    <property type="term" value="C:cytosol"/>
    <property type="evidence" value="ECO:0007669"/>
    <property type="project" value="TreeGrafter"/>
</dbReference>
<evidence type="ECO:0000256" key="1">
    <source>
        <dbReference type="ARBA" id="ARBA00007789"/>
    </source>
</evidence>
<name>A0A3D4SX74_9CORY</name>
<dbReference type="RefSeq" id="WP_010121878.1">
    <property type="nucleotide sequence ID" value="NZ_DAITTW010000046.1"/>
</dbReference>
<dbReference type="SUPFAM" id="SSF51679">
    <property type="entry name" value="Bacterial luciferase-like"/>
    <property type="match status" value="1"/>
</dbReference>
<dbReference type="NCBIfam" id="TIGR03558">
    <property type="entry name" value="oxido_grp_1"/>
    <property type="match status" value="1"/>
</dbReference>
<sequence length="333" mass="36022">MTDQQLPLSVLDFATVYPGESPREAFQRSDELAQEAERLGYLRIWYSEHHNMPSIASSSPAVLISHVAAVTSTIRLGSGGVMLPNHSPLVVAEQFGTLAELYPDRIDLGLGRAPGTDQRTVQALRRSPRAAENFPEDVLELRGYLAGRSRVAGVQAVPGADTEVPLYILGSSLFGANLAAQLGLPYSFASHFAPDALVPAVTAYRENYQPSEAFPEPYVIAAVNVTASDTEEDAARQNEICRRRRVESMAVRRSAPLSEEELDLLMSSPAADQVLSMLRYHAVGTGEQVADYLQGFARHAQADELMVAPQNTSTSEMLRGLEITAAATGLSPQ</sequence>
<comment type="similarity">
    <text evidence="1">To bacterial alkanal monooxygenase alpha and beta chains.</text>
</comment>
<dbReference type="InterPro" id="IPR050766">
    <property type="entry name" value="Bact_Lucif_Oxidored"/>
</dbReference>
<dbReference type="PANTHER" id="PTHR30137:SF6">
    <property type="entry name" value="LUCIFERASE-LIKE MONOOXYGENASE"/>
    <property type="match status" value="1"/>
</dbReference>
<comment type="caution">
    <text evidence="3">The sequence shown here is derived from an EMBL/GenBank/DDBJ whole genome shotgun (WGS) entry which is preliminary data.</text>
</comment>
<dbReference type="FunFam" id="3.20.20.30:FF:000002">
    <property type="entry name" value="LLM class flavin-dependent oxidoreductase"/>
    <property type="match status" value="1"/>
</dbReference>
<dbReference type="Pfam" id="PF00296">
    <property type="entry name" value="Bac_luciferase"/>
    <property type="match status" value="1"/>
</dbReference>
<evidence type="ECO:0000313" key="4">
    <source>
        <dbReference type="Proteomes" id="UP000261739"/>
    </source>
</evidence>
<dbReference type="GO" id="GO:0016705">
    <property type="term" value="F:oxidoreductase activity, acting on paired donors, with incorporation or reduction of molecular oxygen"/>
    <property type="evidence" value="ECO:0007669"/>
    <property type="project" value="InterPro"/>
</dbReference>
<evidence type="ECO:0000313" key="3">
    <source>
        <dbReference type="EMBL" id="HCT13705.1"/>
    </source>
</evidence>
<gene>
    <name evidence="3" type="ORF">DIW82_02615</name>
</gene>
<evidence type="ECO:0000259" key="2">
    <source>
        <dbReference type="Pfam" id="PF00296"/>
    </source>
</evidence>
<dbReference type="PANTHER" id="PTHR30137">
    <property type="entry name" value="LUCIFERASE-LIKE MONOOXYGENASE"/>
    <property type="match status" value="1"/>
</dbReference>
<feature type="domain" description="Luciferase-like" evidence="2">
    <location>
        <begin position="21"/>
        <end position="296"/>
    </location>
</feature>